<reference evidence="1" key="1">
    <citation type="journal article" date="2014" name="Front. Microbiol.">
        <title>High frequency of phylogenetically diverse reductive dehalogenase-homologous genes in deep subseafloor sedimentary metagenomes.</title>
        <authorList>
            <person name="Kawai M."/>
            <person name="Futagami T."/>
            <person name="Toyoda A."/>
            <person name="Takaki Y."/>
            <person name="Nishi S."/>
            <person name="Hori S."/>
            <person name="Arai W."/>
            <person name="Tsubouchi T."/>
            <person name="Morono Y."/>
            <person name="Uchiyama I."/>
            <person name="Ito T."/>
            <person name="Fujiyama A."/>
            <person name="Inagaki F."/>
            <person name="Takami H."/>
        </authorList>
    </citation>
    <scope>NUCLEOTIDE SEQUENCE</scope>
    <source>
        <strain evidence="1">Expedition CK06-06</strain>
    </source>
</reference>
<gene>
    <name evidence="1" type="ORF">S01H1_53836</name>
</gene>
<dbReference type="AlphaFoldDB" id="X0W7E1"/>
<feature type="non-terminal residue" evidence="1">
    <location>
        <position position="35"/>
    </location>
</feature>
<name>X0W7E1_9ZZZZ</name>
<dbReference type="EMBL" id="BARS01034883">
    <property type="protein sequence ID" value="GAG26869.1"/>
    <property type="molecule type" value="Genomic_DNA"/>
</dbReference>
<accession>X0W7E1</accession>
<protein>
    <submittedName>
        <fullName evidence="1">Uncharacterized protein</fullName>
    </submittedName>
</protein>
<evidence type="ECO:0000313" key="1">
    <source>
        <dbReference type="EMBL" id="GAG26869.1"/>
    </source>
</evidence>
<sequence length="35" mass="3988">MSLYPKIETSHLANQLRGLRSNNWYVHGADGDDDN</sequence>
<comment type="caution">
    <text evidence="1">The sequence shown here is derived from an EMBL/GenBank/DDBJ whole genome shotgun (WGS) entry which is preliminary data.</text>
</comment>
<organism evidence="1">
    <name type="scientific">marine sediment metagenome</name>
    <dbReference type="NCBI Taxonomy" id="412755"/>
    <lineage>
        <taxon>unclassified sequences</taxon>
        <taxon>metagenomes</taxon>
        <taxon>ecological metagenomes</taxon>
    </lineage>
</organism>
<proteinExistence type="predicted"/>